<reference evidence="1" key="1">
    <citation type="submission" date="2023-03" db="EMBL/GenBank/DDBJ databases">
        <title>Massive genome expansion in bonnet fungi (Mycena s.s.) driven by repeated elements and novel gene families across ecological guilds.</title>
        <authorList>
            <consortium name="Lawrence Berkeley National Laboratory"/>
            <person name="Harder C.B."/>
            <person name="Miyauchi S."/>
            <person name="Viragh M."/>
            <person name="Kuo A."/>
            <person name="Thoen E."/>
            <person name="Andreopoulos B."/>
            <person name="Lu D."/>
            <person name="Skrede I."/>
            <person name="Drula E."/>
            <person name="Henrissat B."/>
            <person name="Morin E."/>
            <person name="Kohler A."/>
            <person name="Barry K."/>
            <person name="LaButti K."/>
            <person name="Morin E."/>
            <person name="Salamov A."/>
            <person name="Lipzen A."/>
            <person name="Mereny Z."/>
            <person name="Hegedus B."/>
            <person name="Baldrian P."/>
            <person name="Stursova M."/>
            <person name="Weitz H."/>
            <person name="Taylor A."/>
            <person name="Grigoriev I.V."/>
            <person name="Nagy L.G."/>
            <person name="Martin F."/>
            <person name="Kauserud H."/>
        </authorList>
    </citation>
    <scope>NUCLEOTIDE SEQUENCE</scope>
    <source>
        <strain evidence="1">9284</strain>
    </source>
</reference>
<dbReference type="Proteomes" id="UP001221142">
    <property type="component" value="Unassembled WGS sequence"/>
</dbReference>
<evidence type="ECO:0000313" key="2">
    <source>
        <dbReference type="Proteomes" id="UP001221142"/>
    </source>
</evidence>
<sequence>MHASALPTEILLEFFMRAVTSEPFELGGSTVAIDISQVCGLWRATTLGYPFLWSDIRISSGSSVYKLEKLVSRCQLESSIAVAIYCSGRGATLPHHRSLLGSLLPCSHRIHSLSIRAPVFILNLFPRVAFATPWPCLLRLDLAQDFPAHMTPVEEVARKVPFWNLEAQVARLSAPRLHSLSLTALTPTQYLDFGGVKELHVQQSGYFVVSTPAIGPSYFRDLQTLNIASSPLPAFDLDVGPIDTRIGSLTLTNLRPADNPPAVLANFLSTLHMPALEHLAIHGLHGYLGDELVRWLAGAHYPSLRSVEFDSVIMAEVLSLPAPSFTSVERLRIVDGDVEFIRQILEGDSSVCPRVSEIDVGDEGKLWIRGRHILSTRCEL</sequence>
<evidence type="ECO:0000313" key="1">
    <source>
        <dbReference type="EMBL" id="KAJ7641618.1"/>
    </source>
</evidence>
<organism evidence="1 2">
    <name type="scientific">Roridomyces roridus</name>
    <dbReference type="NCBI Taxonomy" id="1738132"/>
    <lineage>
        <taxon>Eukaryota</taxon>
        <taxon>Fungi</taxon>
        <taxon>Dikarya</taxon>
        <taxon>Basidiomycota</taxon>
        <taxon>Agaricomycotina</taxon>
        <taxon>Agaricomycetes</taxon>
        <taxon>Agaricomycetidae</taxon>
        <taxon>Agaricales</taxon>
        <taxon>Marasmiineae</taxon>
        <taxon>Mycenaceae</taxon>
        <taxon>Roridomyces</taxon>
    </lineage>
</organism>
<accession>A0AAD7C816</accession>
<protein>
    <recommendedName>
        <fullName evidence="3">F-box domain-containing protein</fullName>
    </recommendedName>
</protein>
<keyword evidence="2" id="KW-1185">Reference proteome</keyword>
<name>A0AAD7C816_9AGAR</name>
<proteinExistence type="predicted"/>
<dbReference type="EMBL" id="JARKIF010000004">
    <property type="protein sequence ID" value="KAJ7641618.1"/>
    <property type="molecule type" value="Genomic_DNA"/>
</dbReference>
<gene>
    <name evidence="1" type="ORF">FB45DRAFT_900631</name>
</gene>
<comment type="caution">
    <text evidence="1">The sequence shown here is derived from an EMBL/GenBank/DDBJ whole genome shotgun (WGS) entry which is preliminary data.</text>
</comment>
<evidence type="ECO:0008006" key="3">
    <source>
        <dbReference type="Google" id="ProtNLM"/>
    </source>
</evidence>
<dbReference type="AlphaFoldDB" id="A0AAD7C816"/>